<dbReference type="SUPFAM" id="SSF56672">
    <property type="entry name" value="DNA/RNA polymerases"/>
    <property type="match status" value="1"/>
</dbReference>
<name>A0ABQ5I1P3_9ASTR</name>
<dbReference type="Gene3D" id="3.30.70.270">
    <property type="match status" value="1"/>
</dbReference>
<reference evidence="3" key="1">
    <citation type="journal article" date="2022" name="Int. J. Mol. Sci.">
        <title>Draft Genome of Tanacetum Coccineum: Genomic Comparison of Closely Related Tanacetum-Family Plants.</title>
        <authorList>
            <person name="Yamashiro T."/>
            <person name="Shiraishi A."/>
            <person name="Nakayama K."/>
            <person name="Satake H."/>
        </authorList>
    </citation>
    <scope>NUCLEOTIDE SEQUENCE</scope>
</reference>
<dbReference type="GO" id="GO:0003964">
    <property type="term" value="F:RNA-directed DNA polymerase activity"/>
    <property type="evidence" value="ECO:0007669"/>
    <property type="project" value="UniProtKB-KW"/>
</dbReference>
<dbReference type="PANTHER" id="PTHR48475">
    <property type="entry name" value="RIBONUCLEASE H"/>
    <property type="match status" value="1"/>
</dbReference>
<keyword evidence="3" id="KW-0695">RNA-directed DNA polymerase</keyword>
<keyword evidence="3" id="KW-0808">Transferase</keyword>
<feature type="compositionally biased region" description="Basic residues" evidence="1">
    <location>
        <begin position="105"/>
        <end position="117"/>
    </location>
</feature>
<dbReference type="Proteomes" id="UP001151760">
    <property type="component" value="Unassembled WGS sequence"/>
</dbReference>
<evidence type="ECO:0000313" key="4">
    <source>
        <dbReference type="Proteomes" id="UP001151760"/>
    </source>
</evidence>
<feature type="region of interest" description="Disordered" evidence="1">
    <location>
        <begin position="95"/>
        <end position="203"/>
    </location>
</feature>
<organism evidence="3 4">
    <name type="scientific">Tanacetum coccineum</name>
    <dbReference type="NCBI Taxonomy" id="301880"/>
    <lineage>
        <taxon>Eukaryota</taxon>
        <taxon>Viridiplantae</taxon>
        <taxon>Streptophyta</taxon>
        <taxon>Embryophyta</taxon>
        <taxon>Tracheophyta</taxon>
        <taxon>Spermatophyta</taxon>
        <taxon>Magnoliopsida</taxon>
        <taxon>eudicotyledons</taxon>
        <taxon>Gunneridae</taxon>
        <taxon>Pentapetalae</taxon>
        <taxon>asterids</taxon>
        <taxon>campanulids</taxon>
        <taxon>Asterales</taxon>
        <taxon>Asteraceae</taxon>
        <taxon>Asteroideae</taxon>
        <taxon>Anthemideae</taxon>
        <taxon>Anthemidinae</taxon>
        <taxon>Tanacetum</taxon>
    </lineage>
</organism>
<feature type="domain" description="Reverse transcriptase/retrotransposon-derived protein RNase H-like" evidence="2">
    <location>
        <begin position="726"/>
        <end position="790"/>
    </location>
</feature>
<gene>
    <name evidence="3" type="ORF">Tco_1082859</name>
</gene>
<dbReference type="EMBL" id="BQNB010020257">
    <property type="protein sequence ID" value="GJT94014.1"/>
    <property type="molecule type" value="Genomic_DNA"/>
</dbReference>
<accession>A0ABQ5I1P3</accession>
<dbReference type="InterPro" id="IPR043502">
    <property type="entry name" value="DNA/RNA_pol_sf"/>
</dbReference>
<keyword evidence="4" id="KW-1185">Reference proteome</keyword>
<proteinExistence type="predicted"/>
<comment type="caution">
    <text evidence="3">The sequence shown here is derived from an EMBL/GenBank/DDBJ whole genome shotgun (WGS) entry which is preliminary data.</text>
</comment>
<evidence type="ECO:0000313" key="3">
    <source>
        <dbReference type="EMBL" id="GJT94014.1"/>
    </source>
</evidence>
<feature type="compositionally biased region" description="Basic residues" evidence="1">
    <location>
        <begin position="192"/>
        <end position="202"/>
    </location>
</feature>
<dbReference type="Pfam" id="PF17919">
    <property type="entry name" value="RT_RNaseH_2"/>
    <property type="match status" value="1"/>
</dbReference>
<feature type="compositionally biased region" description="Basic and acidic residues" evidence="1">
    <location>
        <begin position="241"/>
        <end position="259"/>
    </location>
</feature>
<reference evidence="3" key="2">
    <citation type="submission" date="2022-01" db="EMBL/GenBank/DDBJ databases">
        <authorList>
            <person name="Yamashiro T."/>
            <person name="Shiraishi A."/>
            <person name="Satake H."/>
            <person name="Nakayama K."/>
        </authorList>
    </citation>
    <scope>NUCLEOTIDE SEQUENCE</scope>
</reference>
<protein>
    <submittedName>
        <fullName evidence="3">Reverse transcriptase domain-containing protein</fullName>
    </submittedName>
</protein>
<feature type="compositionally biased region" description="Basic residues" evidence="1">
    <location>
        <begin position="144"/>
        <end position="161"/>
    </location>
</feature>
<evidence type="ECO:0000256" key="1">
    <source>
        <dbReference type="SAM" id="MobiDB-lite"/>
    </source>
</evidence>
<dbReference type="InterPro" id="IPR041577">
    <property type="entry name" value="RT_RNaseH_2"/>
</dbReference>
<feature type="region of interest" description="Disordered" evidence="1">
    <location>
        <begin position="237"/>
        <end position="259"/>
    </location>
</feature>
<keyword evidence="3" id="KW-0548">Nucleotidyltransferase</keyword>
<dbReference type="PANTHER" id="PTHR48475:SF2">
    <property type="entry name" value="RIBONUCLEASE H"/>
    <property type="match status" value="1"/>
</dbReference>
<evidence type="ECO:0000259" key="2">
    <source>
        <dbReference type="Pfam" id="PF17919"/>
    </source>
</evidence>
<dbReference type="InterPro" id="IPR043128">
    <property type="entry name" value="Rev_trsase/Diguanyl_cyclase"/>
</dbReference>
<sequence>MSGPAELNLSPPTSAVRNIVGKEKQQTSKNTDRPASNAALQEYCDKHYHQMLPIIAEKVHNEKVQQEKLKEVKARLNFEGCSGRNLKIQEVLQYSESGTPNKRGDLRRRLKPKRSRSMSRSPEPTSVFSRIRRDRSPSPGHKQGDKRRRKGGVFHRLRIRGRSVSAHLESRYQSSRSWRTEPLSESEDSRGGHWKSRLRKHKSSIEEEDLSQPWACEETDPFTPRICELPKKTRMPSNVKTYDESRDPSLDDFPSGRKGGELRNANMVLRNCIKDPVEIHHIKQREGESTEDFMQRFKAKSRHVKGAPECMRISEFMHGITNPELIKRLHDNIPKSVDEMMRATTAFLRGELAASNQARKKTVPVWKQQEVGRNQSFNRKWRLPEPTKAPPPMTTPVEKRNNNKFCEFLGEVGHTTNECMHLKRQIEEMIEAENHDDPNGPAMAKDGQTKDHAKLFYRPEILFPPLGNEDGMEGPMIFEAEIGGHFIHRMYVDGGSASEILYEHCFNRLRSEVKRQMVPAMVPLVGFSGEIIWPMGQISLLVKIGDEEHFTSTLMKFMVVSSRRSHHPTEQQGNPTRMYNSFRTRSTTFRCHSDSRGKNQSSYPSRYPEQTIAIGSALTAEGRKFEERRSNLSASSRQSILKENWQKLGEEDMFLGYKVNSKGIKVCQDEVEAVLSLQSPKCLKDVQKLNGKLASLNRLLSKLAKKLLPFFKTLKKCMKKSDFQCTAEAEAAFKQMKQLIVELPTLTAPIEKEELIVYLAAAREAVSAVLMTERESKQILVYFVSRALQGEYDIQYRPRTTVKEQVLADFIVERPEDDPLDTPIEADEELSDLWTLFTEGSSCIDGSGAGLILINVEGAEFTYAPRFRFDATTRICFDSLSVIKTALTASRAAASLGFRRACLGVLASPLTTFVNVFSIPKKAFEESSIGINSSVYCGVADTVLGDALLGCALGPILCTLSGLPVLDAGLIRIVMALSFLESGVGLNELGVGNPVHEFGDSHAFRSSFNVPTLSFESLHKVFCGFPFSLLDVVDFY</sequence>